<dbReference type="InterPro" id="IPR007555">
    <property type="entry name" value="DUF499"/>
</dbReference>
<dbReference type="KEGG" id="pyr:P186_0301"/>
<keyword evidence="2" id="KW-1185">Reference proteome</keyword>
<dbReference type="HOGENOM" id="CLU_304153_0_0_2"/>
<protein>
    <submittedName>
        <fullName evidence="1">ATPase</fullName>
    </submittedName>
</protein>
<dbReference type="AlphaFoldDB" id="G7VFV1"/>
<dbReference type="Proteomes" id="UP000005867">
    <property type="component" value="Chromosome"/>
</dbReference>
<sequence>MIELREEIAAGRFTKEDVAVSLWRILRGNAPPPYDDAVKFFEYTHLTETLQKVLSNVLGRVSGRGGDTVLILKSGFGGGKTHILAAVYYLFRVDLGRIENTEVGSFVSRYGVPEASVCAVDMSAENLWPPWLFLERCLNRSLGREVPETDVLKSALEGKGPVVIIVDELGEFFRFLETRRPQQRDQEASATLLFFRRLTDALGNRDILVVSMPDDSAPYSDWVKKKLSDLYEVLRRGGTDHVPIASVEEVYKIIKRRLFRRVDEADAEAAAAEYANYYKKWGELFNSGWVGINELRLAYPFHPAFIRTLWERTSTIPEFQRTRDLIYILSLAAYKKLSGVKEFRDFILPGDLDLLDREFKDFFTVGVGRPSYAGIIDHDLAEARRLGELHYYAAAGLYVYSLIGGDVKKTGATLADIRTLAAKPKLTDPKAVDKAVEELLERLWYMETEGNRYWFQAEPNINKVLEESKNAVRDDEAFEVLAEEVDRLKRSLKWWRFHIDVLTAPSEVKDEKAFRLYIWSPRSPGVDCNRGLEELVSMADRLKYRNSFVVLLHGGVPLDQAKYLVACESLKKRFQGDQLRRLEALCEKKALDFYITFYRSFNCLAIPYGRDVLFQKIELELGGPLERGEKAAVKLRELLSAQIKRTLEDIAKFVESLNDKFYFQTYLEPRLRNAGRVLISEAKEDLYRDPDLPITSPDEIDSVLKRLAEEGKVVLSCGTTYYWPQAEKELRSLPDSEIVRKALKMLECDPRDAQSILLSPPKEVVDRVETAKKAVKPVEVVDVAKPQPTCVEKIVPLGEAVGSSLLHLSISGEDVYRVKLLIEQLSTVGVEVVDASASAEFSDEGITSTWSAKDLAAVKKLLSYLITLGSEGGRASVSLEVDVKEKEITQPVANLAKIYNDVKILARVRSCS</sequence>
<gene>
    <name evidence="1" type="ORF">P186_0301</name>
</gene>
<dbReference type="RefSeq" id="WP_014287586.1">
    <property type="nucleotide sequence ID" value="NC_016645.1"/>
</dbReference>
<dbReference type="BioCyc" id="PSP1104324:GJSN-291-MONOMER"/>
<dbReference type="Pfam" id="PF04465">
    <property type="entry name" value="DUF499"/>
    <property type="match status" value="1"/>
</dbReference>
<evidence type="ECO:0000313" key="2">
    <source>
        <dbReference type="Proteomes" id="UP000005867"/>
    </source>
</evidence>
<evidence type="ECO:0000313" key="1">
    <source>
        <dbReference type="EMBL" id="AET31758.1"/>
    </source>
</evidence>
<dbReference type="eggNOG" id="arCOG00888">
    <property type="taxonomic scope" value="Archaea"/>
</dbReference>
<accession>G7VFV1</accession>
<name>G7VFV1_9CREN</name>
<dbReference type="OrthoDB" id="18496at2157"/>
<organism evidence="1 2">
    <name type="scientific">Pyrobaculum ferrireducens</name>
    <dbReference type="NCBI Taxonomy" id="1104324"/>
    <lineage>
        <taxon>Archaea</taxon>
        <taxon>Thermoproteota</taxon>
        <taxon>Thermoprotei</taxon>
        <taxon>Thermoproteales</taxon>
        <taxon>Thermoproteaceae</taxon>
        <taxon>Pyrobaculum</taxon>
    </lineage>
</organism>
<dbReference type="GeneID" id="11594566"/>
<dbReference type="STRING" id="1104324.P186_0301"/>
<reference evidence="1 2" key="1">
    <citation type="journal article" date="2012" name="J. Bacteriol.">
        <title>Complete genome sequence of strain 1860, a crenarchaeon of the genus pyrobaculum able to grow with various electron acceptors.</title>
        <authorList>
            <person name="Mardanov A.V."/>
            <person name="Gumerov V.M."/>
            <person name="Slobodkina G.B."/>
            <person name="Beletsky A.V."/>
            <person name="Bonch-Osmolovskaya E.A."/>
            <person name="Ravin N.V."/>
            <person name="Skryabin K.G."/>
        </authorList>
    </citation>
    <scope>NUCLEOTIDE SEQUENCE [LARGE SCALE GENOMIC DNA]</scope>
    <source>
        <strain evidence="1 2">1860</strain>
    </source>
</reference>
<dbReference type="EMBL" id="CP003098">
    <property type="protein sequence ID" value="AET31758.1"/>
    <property type="molecule type" value="Genomic_DNA"/>
</dbReference>
<proteinExistence type="predicted"/>